<keyword evidence="1" id="KW-1185">Reference proteome</keyword>
<protein>
    <submittedName>
        <fullName evidence="2 3">BAG family molecular chaperone regulator 2-like</fullName>
    </submittedName>
</protein>
<dbReference type="PANTHER" id="PTHR12334:SF6">
    <property type="entry name" value="BAG FAMILY MOLECULAR CHAPERONE REGULATOR 2"/>
    <property type="match status" value="1"/>
</dbReference>
<evidence type="ECO:0000313" key="1">
    <source>
        <dbReference type="Proteomes" id="UP000694941"/>
    </source>
</evidence>
<evidence type="ECO:0000313" key="4">
    <source>
        <dbReference type="RefSeq" id="XP_022249665.1"/>
    </source>
</evidence>
<accession>A0ABM1T1A9</accession>
<dbReference type="Gene3D" id="1.20.58.890">
    <property type="match status" value="1"/>
</dbReference>
<proteinExistence type="predicted"/>
<gene>
    <name evidence="2 3 4" type="primary">LOC106465992</name>
</gene>
<reference evidence="2 3" key="1">
    <citation type="submission" date="2025-05" db="UniProtKB">
        <authorList>
            <consortium name="RefSeq"/>
        </authorList>
    </citation>
    <scope>IDENTIFICATION</scope>
    <source>
        <tissue evidence="2 3">Muscle</tissue>
    </source>
</reference>
<evidence type="ECO:0000313" key="3">
    <source>
        <dbReference type="RefSeq" id="XP_013781696.2"/>
    </source>
</evidence>
<sequence>MASGGKESPPLTRTIRTSFTKISHESVRNVASPERSFSNMAADNKNVERMGGTSRNIPSFGFESAERPFTCPENVSRVNDRLVGMLDHIEKRVELLREHATAMEQEREALLTMISTVKTNKDLQLVSEGEREEIQVTAERLLGRALTVEVNVKTLRNEAQNKALDKVNKYIEELFDKIRIDLSSGRRMCEAYLNACLPEPRGPIDQRFQTVTIECTADDQKKTRRRLESLLSSVIEAEESLHH</sequence>
<dbReference type="GeneID" id="106465992"/>
<organism evidence="1 4">
    <name type="scientific">Limulus polyphemus</name>
    <name type="common">Atlantic horseshoe crab</name>
    <dbReference type="NCBI Taxonomy" id="6850"/>
    <lineage>
        <taxon>Eukaryota</taxon>
        <taxon>Metazoa</taxon>
        <taxon>Ecdysozoa</taxon>
        <taxon>Arthropoda</taxon>
        <taxon>Chelicerata</taxon>
        <taxon>Merostomata</taxon>
        <taxon>Xiphosura</taxon>
        <taxon>Limulidae</taxon>
        <taxon>Limulus</taxon>
    </lineage>
</organism>
<dbReference type="RefSeq" id="XP_022249665.1">
    <property type="nucleotide sequence ID" value="XM_022393957.1"/>
</dbReference>
<dbReference type="Proteomes" id="UP000694941">
    <property type="component" value="Unplaced"/>
</dbReference>
<dbReference type="RefSeq" id="XP_013781696.2">
    <property type="nucleotide sequence ID" value="XM_013926242.2"/>
</dbReference>
<dbReference type="PANTHER" id="PTHR12334">
    <property type="entry name" value="BAG FAMILY MOLECULAR CHAPERONE REGULATOR 2"/>
    <property type="match status" value="1"/>
</dbReference>
<dbReference type="InterPro" id="IPR037689">
    <property type="entry name" value="BAG2"/>
</dbReference>
<name>A0ABM1T1A9_LIMPO</name>
<dbReference type="RefSeq" id="XP_013781695.2">
    <property type="nucleotide sequence ID" value="XM_013926241.2"/>
</dbReference>
<evidence type="ECO:0000313" key="2">
    <source>
        <dbReference type="RefSeq" id="XP_013781695.2"/>
    </source>
</evidence>